<sequence length="199" mass="23632">MALALLPHQDIPAGFDWLVTNSPADIRRIFDPFIAYYRRQWLIRETPARYSVYNEKHRSNNYSEASNRRNKLRFGIHPSIWTFTEKLRDLQAVTHLELLSLFRGEPVIREPRSQTLKRDEDINNAWILYEQNILNIQSFLAYASFFLKPAYQEEEQNLNNMDIVTDEEEDVLEVGGVILQPPEYYYAMEVFHEIDVVFE</sequence>
<name>A0AAV7IKF0_COTGL</name>
<accession>A0AAV7IKF0</accession>
<evidence type="ECO:0000313" key="1">
    <source>
        <dbReference type="EMBL" id="KAH0552620.1"/>
    </source>
</evidence>
<comment type="caution">
    <text evidence="1">The sequence shown here is derived from an EMBL/GenBank/DDBJ whole genome shotgun (WGS) entry which is preliminary data.</text>
</comment>
<protein>
    <submittedName>
        <fullName evidence="1">Uncharacterized protein</fullName>
    </submittedName>
</protein>
<dbReference type="AlphaFoldDB" id="A0AAV7IKF0"/>
<organism evidence="1 2">
    <name type="scientific">Cotesia glomerata</name>
    <name type="common">Lepidopteran parasitic wasp</name>
    <name type="synonym">Apanteles glomeratus</name>
    <dbReference type="NCBI Taxonomy" id="32391"/>
    <lineage>
        <taxon>Eukaryota</taxon>
        <taxon>Metazoa</taxon>
        <taxon>Ecdysozoa</taxon>
        <taxon>Arthropoda</taxon>
        <taxon>Hexapoda</taxon>
        <taxon>Insecta</taxon>
        <taxon>Pterygota</taxon>
        <taxon>Neoptera</taxon>
        <taxon>Endopterygota</taxon>
        <taxon>Hymenoptera</taxon>
        <taxon>Apocrita</taxon>
        <taxon>Ichneumonoidea</taxon>
        <taxon>Braconidae</taxon>
        <taxon>Microgastrinae</taxon>
        <taxon>Cotesia</taxon>
    </lineage>
</organism>
<reference evidence="1 2" key="1">
    <citation type="journal article" date="2021" name="J. Hered.">
        <title>A chromosome-level genome assembly of the parasitoid wasp, Cotesia glomerata (Hymenoptera: Braconidae).</title>
        <authorList>
            <person name="Pinto B.J."/>
            <person name="Weis J.J."/>
            <person name="Gamble T."/>
            <person name="Ode P.J."/>
            <person name="Paul R."/>
            <person name="Zaspel J.M."/>
        </authorList>
    </citation>
    <scope>NUCLEOTIDE SEQUENCE [LARGE SCALE GENOMIC DNA]</scope>
    <source>
        <strain evidence="1">CgM1</strain>
    </source>
</reference>
<keyword evidence="2" id="KW-1185">Reference proteome</keyword>
<gene>
    <name evidence="1" type="ORF">KQX54_013353</name>
</gene>
<dbReference type="EMBL" id="JAHXZJ010001492">
    <property type="protein sequence ID" value="KAH0552620.1"/>
    <property type="molecule type" value="Genomic_DNA"/>
</dbReference>
<dbReference type="Proteomes" id="UP000826195">
    <property type="component" value="Unassembled WGS sequence"/>
</dbReference>
<evidence type="ECO:0000313" key="2">
    <source>
        <dbReference type="Proteomes" id="UP000826195"/>
    </source>
</evidence>
<proteinExistence type="predicted"/>